<dbReference type="Proteomes" id="UP000085678">
    <property type="component" value="Unplaced"/>
</dbReference>
<dbReference type="InParanoid" id="A0A1S3J093"/>
<dbReference type="GeneID" id="106168625"/>
<evidence type="ECO:0000313" key="2">
    <source>
        <dbReference type="Proteomes" id="UP000085678"/>
    </source>
</evidence>
<evidence type="ECO:0000313" key="3">
    <source>
        <dbReference type="RefSeq" id="XP_013403224.1"/>
    </source>
</evidence>
<proteinExistence type="predicted"/>
<dbReference type="AlphaFoldDB" id="A0A1S3J093"/>
<dbReference type="RefSeq" id="XP_013403224.1">
    <property type="nucleotide sequence ID" value="XM_013547770.1"/>
</dbReference>
<feature type="compositionally biased region" description="Low complexity" evidence="1">
    <location>
        <begin position="29"/>
        <end position="39"/>
    </location>
</feature>
<feature type="region of interest" description="Disordered" evidence="1">
    <location>
        <begin position="1"/>
        <end position="39"/>
    </location>
</feature>
<accession>A0A1S3J093</accession>
<name>A0A1S3J093_LINAN</name>
<keyword evidence="2" id="KW-1185">Reference proteome</keyword>
<reference evidence="3" key="1">
    <citation type="submission" date="2025-08" db="UniProtKB">
        <authorList>
            <consortium name="RefSeq"/>
        </authorList>
    </citation>
    <scope>IDENTIFICATION</scope>
    <source>
        <tissue evidence="3">Gonads</tissue>
    </source>
</reference>
<feature type="compositionally biased region" description="Polar residues" evidence="1">
    <location>
        <begin position="10"/>
        <end position="20"/>
    </location>
</feature>
<protein>
    <submittedName>
        <fullName evidence="3">Uncharacterized protein LOC106168625</fullName>
    </submittedName>
</protein>
<organism evidence="2 3">
    <name type="scientific">Lingula anatina</name>
    <name type="common">Brachiopod</name>
    <name type="synonym">Lingula unguis</name>
    <dbReference type="NCBI Taxonomy" id="7574"/>
    <lineage>
        <taxon>Eukaryota</taxon>
        <taxon>Metazoa</taxon>
        <taxon>Spiralia</taxon>
        <taxon>Lophotrochozoa</taxon>
        <taxon>Brachiopoda</taxon>
        <taxon>Linguliformea</taxon>
        <taxon>Lingulata</taxon>
        <taxon>Lingulida</taxon>
        <taxon>Linguloidea</taxon>
        <taxon>Lingulidae</taxon>
        <taxon>Lingula</taxon>
    </lineage>
</organism>
<dbReference type="KEGG" id="lak:106168625"/>
<evidence type="ECO:0000256" key="1">
    <source>
        <dbReference type="SAM" id="MobiDB-lite"/>
    </source>
</evidence>
<sequence>MDAAKARPSDASSVDSGFNQENEEMLYNRRPSSSSSRISFHSEGKEVHLNCRNCKATLAIPRAVTSVEELQAEGVALDPAYEQEQGRDVEICLPDVDVYCLPVKTFYDPDDKCKRDIVCVKEKCNVYMKKKTRTKLMWFQHYVMLRCYCCKCEKKVGSFFKPKDETSKLPTFYGLMLEKLDGKHQEELYLRCRRCQHRVSWRDRIVNLRDHVPIGSGFHGSEDINLFNERVHTQVHSFKDQANDYHVFLTVEDADFECQSEKNEVKSNWFVGLTAVECRCPRDWCKRFLGWRFQNDDRRFYGLLVKELHGPHLKGWLWCESCRENLFQLEDIDPKDPVSSKVVYEESAVVGRVFGVRVPVLKDEQG</sequence>
<dbReference type="Gene3D" id="2.170.150.20">
    <property type="entry name" value="Peptide methionine sulfoxide reductase"/>
    <property type="match status" value="2"/>
</dbReference>
<gene>
    <name evidence="3" type="primary">LOC106168625</name>
</gene>